<protein>
    <recommendedName>
        <fullName evidence="4">HTH arsR-type domain-containing protein</fullName>
    </recommendedName>
</protein>
<sequence>MLDSIDTIFAALANPTRRELLRLLREEGEQSVQSLAAHFAMQRPSLSEHLKVLREVGLVSEQRRGRQRYYNDSRKRSILSIHPMPCIRLFPFGKHEPLSSLTMSTPVYANLLLM</sequence>
<dbReference type="InterPro" id="IPR011991">
    <property type="entry name" value="ArsR-like_HTH"/>
</dbReference>
<dbReference type="PANTHER" id="PTHR33154">
    <property type="entry name" value="TRANSCRIPTIONAL REGULATOR, ARSR FAMILY"/>
    <property type="match status" value="1"/>
</dbReference>
<reference evidence="5" key="1">
    <citation type="submission" date="2020-10" db="EMBL/GenBank/DDBJ databases">
        <title>Taxonomic study of unclassified bacteria belonging to the class Ktedonobacteria.</title>
        <authorList>
            <person name="Yabe S."/>
            <person name="Wang C.M."/>
            <person name="Zheng Y."/>
            <person name="Sakai Y."/>
            <person name="Cavaletti L."/>
            <person name="Monciardini P."/>
            <person name="Donadio S."/>
        </authorList>
    </citation>
    <scope>NUCLEOTIDE SEQUENCE</scope>
    <source>
        <strain evidence="5">ID150040</strain>
    </source>
</reference>
<evidence type="ECO:0000256" key="1">
    <source>
        <dbReference type="ARBA" id="ARBA00023015"/>
    </source>
</evidence>
<feature type="domain" description="HTH arsR-type" evidence="4">
    <location>
        <begin position="1"/>
        <end position="93"/>
    </location>
</feature>
<dbReference type="GO" id="GO:0003700">
    <property type="term" value="F:DNA-binding transcription factor activity"/>
    <property type="evidence" value="ECO:0007669"/>
    <property type="project" value="InterPro"/>
</dbReference>
<dbReference type="CDD" id="cd00090">
    <property type="entry name" value="HTH_ARSR"/>
    <property type="match status" value="1"/>
</dbReference>
<name>A0A8J3IQN9_9CHLR</name>
<dbReference type="InterPro" id="IPR051081">
    <property type="entry name" value="HTH_MetalResp_TranReg"/>
</dbReference>
<organism evidence="5 6">
    <name type="scientific">Reticulibacter mediterranei</name>
    <dbReference type="NCBI Taxonomy" id="2778369"/>
    <lineage>
        <taxon>Bacteria</taxon>
        <taxon>Bacillati</taxon>
        <taxon>Chloroflexota</taxon>
        <taxon>Ktedonobacteria</taxon>
        <taxon>Ktedonobacterales</taxon>
        <taxon>Reticulibacteraceae</taxon>
        <taxon>Reticulibacter</taxon>
    </lineage>
</organism>
<dbReference type="NCBIfam" id="NF033788">
    <property type="entry name" value="HTH_metalloreg"/>
    <property type="match status" value="1"/>
</dbReference>
<dbReference type="EMBL" id="BNJK01000002">
    <property type="protein sequence ID" value="GHO98463.1"/>
    <property type="molecule type" value="Genomic_DNA"/>
</dbReference>
<evidence type="ECO:0000313" key="6">
    <source>
        <dbReference type="Proteomes" id="UP000597444"/>
    </source>
</evidence>
<dbReference type="Gene3D" id="1.10.10.10">
    <property type="entry name" value="Winged helix-like DNA-binding domain superfamily/Winged helix DNA-binding domain"/>
    <property type="match status" value="1"/>
</dbReference>
<evidence type="ECO:0000259" key="4">
    <source>
        <dbReference type="PROSITE" id="PS50987"/>
    </source>
</evidence>
<dbReference type="InterPro" id="IPR036388">
    <property type="entry name" value="WH-like_DNA-bd_sf"/>
</dbReference>
<dbReference type="SUPFAM" id="SSF46785">
    <property type="entry name" value="Winged helix' DNA-binding domain"/>
    <property type="match status" value="1"/>
</dbReference>
<dbReference type="PRINTS" id="PR00778">
    <property type="entry name" value="HTHARSR"/>
</dbReference>
<dbReference type="SMART" id="SM00418">
    <property type="entry name" value="HTH_ARSR"/>
    <property type="match status" value="1"/>
</dbReference>
<dbReference type="Proteomes" id="UP000597444">
    <property type="component" value="Unassembled WGS sequence"/>
</dbReference>
<keyword evidence="2" id="KW-0238">DNA-binding</keyword>
<proteinExistence type="predicted"/>
<dbReference type="InterPro" id="IPR001845">
    <property type="entry name" value="HTH_ArsR_DNA-bd_dom"/>
</dbReference>
<gene>
    <name evidence="5" type="ORF">KSF_085110</name>
</gene>
<dbReference type="RefSeq" id="WP_220209207.1">
    <property type="nucleotide sequence ID" value="NZ_BNJK01000002.1"/>
</dbReference>
<keyword evidence="3" id="KW-0804">Transcription</keyword>
<dbReference type="InterPro" id="IPR036390">
    <property type="entry name" value="WH_DNA-bd_sf"/>
</dbReference>
<dbReference type="GO" id="GO:0003677">
    <property type="term" value="F:DNA binding"/>
    <property type="evidence" value="ECO:0007669"/>
    <property type="project" value="UniProtKB-KW"/>
</dbReference>
<keyword evidence="6" id="KW-1185">Reference proteome</keyword>
<dbReference type="PANTHER" id="PTHR33154:SF33">
    <property type="entry name" value="TRANSCRIPTIONAL REPRESSOR SDPR"/>
    <property type="match status" value="1"/>
</dbReference>
<keyword evidence="1" id="KW-0805">Transcription regulation</keyword>
<dbReference type="PROSITE" id="PS50987">
    <property type="entry name" value="HTH_ARSR_2"/>
    <property type="match status" value="1"/>
</dbReference>
<evidence type="ECO:0000256" key="2">
    <source>
        <dbReference type="ARBA" id="ARBA00023125"/>
    </source>
</evidence>
<accession>A0A8J3IQN9</accession>
<dbReference type="AlphaFoldDB" id="A0A8J3IQN9"/>
<dbReference type="Pfam" id="PF01022">
    <property type="entry name" value="HTH_5"/>
    <property type="match status" value="1"/>
</dbReference>
<comment type="caution">
    <text evidence="5">The sequence shown here is derived from an EMBL/GenBank/DDBJ whole genome shotgun (WGS) entry which is preliminary data.</text>
</comment>
<evidence type="ECO:0000313" key="5">
    <source>
        <dbReference type="EMBL" id="GHO98463.1"/>
    </source>
</evidence>
<evidence type="ECO:0000256" key="3">
    <source>
        <dbReference type="ARBA" id="ARBA00023163"/>
    </source>
</evidence>